<evidence type="ECO:0000313" key="2">
    <source>
        <dbReference type="Proteomes" id="UP000640426"/>
    </source>
</evidence>
<dbReference type="EMBL" id="JAELXS010000010">
    <property type="protein sequence ID" value="MBJ6123256.1"/>
    <property type="molecule type" value="Genomic_DNA"/>
</dbReference>
<accession>A0ABS0XT96</accession>
<evidence type="ECO:0000313" key="1">
    <source>
        <dbReference type="EMBL" id="MBJ6123256.1"/>
    </source>
</evidence>
<keyword evidence="2" id="KW-1185">Reference proteome</keyword>
<proteinExistence type="predicted"/>
<organism evidence="1 2">
    <name type="scientific">Sphingomonas mollis</name>
    <dbReference type="NCBI Taxonomy" id="2795726"/>
    <lineage>
        <taxon>Bacteria</taxon>
        <taxon>Pseudomonadati</taxon>
        <taxon>Pseudomonadota</taxon>
        <taxon>Alphaproteobacteria</taxon>
        <taxon>Sphingomonadales</taxon>
        <taxon>Sphingomonadaceae</taxon>
        <taxon>Sphingomonas</taxon>
    </lineage>
</organism>
<comment type="caution">
    <text evidence="1">The sequence shown here is derived from an EMBL/GenBank/DDBJ whole genome shotgun (WGS) entry which is preliminary data.</text>
</comment>
<name>A0ABS0XT96_9SPHN</name>
<reference evidence="2" key="1">
    <citation type="submission" date="2020-12" db="EMBL/GenBank/DDBJ databases">
        <title>Hymenobacter sp.</title>
        <authorList>
            <person name="Kim M.K."/>
        </authorList>
    </citation>
    <scope>NUCLEOTIDE SEQUENCE [LARGE SCALE GENOMIC DNA]</scope>
    <source>
        <strain evidence="2">BT553</strain>
    </source>
</reference>
<protein>
    <submittedName>
        <fullName evidence="1">Uncharacterized protein</fullName>
    </submittedName>
</protein>
<gene>
    <name evidence="1" type="ORF">JAO74_15825</name>
</gene>
<dbReference type="Proteomes" id="UP000640426">
    <property type="component" value="Unassembled WGS sequence"/>
</dbReference>
<sequence>MSLQASVEQFAGGRYVDARRTLQNAIGRNRDHAADLPGPVSSLYATLATVAEHMGDTNLWRWSALNNVQVLRRYAGENNIATLGQELSLGDNMVVLGDTSVADKTYLTVQRKAVEGGFSELAAGAAFRRAWLALFLEHNREAEQFADEAVTLAGANNRQMVELRDILRTRIAIRRGDAGAVDTLATRLRQSATDAPTLIFAPPVEDINRIDINFVADAWHDSKIRYADVGYWIRPDGRTSGAEVLRTSGLGQWAPGILRQVTERRYAPFDGEPGSPGNYRIDRFTVRSTLGTPTGTRIAQRMGKLTVHIVDLTETDAMTAEHRQQSSKVLANPNS</sequence>